<dbReference type="Pfam" id="PF01471">
    <property type="entry name" value="PG_binding_1"/>
    <property type="match status" value="2"/>
</dbReference>
<dbReference type="InterPro" id="IPR036505">
    <property type="entry name" value="Amidase/PGRP_sf"/>
</dbReference>
<dbReference type="PANTHER" id="PTHR11022:SF41">
    <property type="entry name" value="PEPTIDOGLYCAN-RECOGNITION PROTEIN LC-RELATED"/>
    <property type="match status" value="1"/>
</dbReference>
<dbReference type="InterPro" id="IPR006619">
    <property type="entry name" value="PGRP_domain_met/bac"/>
</dbReference>
<evidence type="ECO:0000259" key="4">
    <source>
        <dbReference type="SMART" id="SM00644"/>
    </source>
</evidence>
<accession>A0A3M7TWF6</accession>
<name>A0A3M7TWF6_9BACI</name>
<sequence length="297" mass="32656">MINLEKLHTHKTKLYGRRQLQDIDRIAIHHSGTLEGSAASFARYHVDALGWPGIGYHYVISKDGSVRTSNELETVSYHVSGSNRRAVGICLIGNFTREKLPTAQRRSAENLVLTLMNMLFLPVNAVLGHREFSGHKSNQCPGLNMHAFRRNIAPHSHTTLKKGDQGKDVGDLQQRLKDSGYDPGPVDGLFGPLTEKAVLALQKDSGIREEGIYGPLSSAALHRTPNPRQLFRMIPAMTGADVRSLQRVIGAKEDGIFGPETERLLKNFQKEKGLTPDGIAGPKTKRALYGSTVSFGT</sequence>
<evidence type="ECO:0000256" key="1">
    <source>
        <dbReference type="ARBA" id="ARBA00007553"/>
    </source>
</evidence>
<dbReference type="InterPro" id="IPR036366">
    <property type="entry name" value="PGBDSf"/>
</dbReference>
<dbReference type="InterPro" id="IPR002502">
    <property type="entry name" value="Amidase_domain"/>
</dbReference>
<dbReference type="Pfam" id="PF01510">
    <property type="entry name" value="Amidase_2"/>
    <property type="match status" value="1"/>
</dbReference>
<dbReference type="Gene3D" id="3.40.80.10">
    <property type="entry name" value="Peptidoglycan recognition protein-like"/>
    <property type="match status" value="1"/>
</dbReference>
<dbReference type="Proteomes" id="UP000278746">
    <property type="component" value="Unassembled WGS sequence"/>
</dbReference>
<evidence type="ECO:0000259" key="5">
    <source>
        <dbReference type="SMART" id="SM00701"/>
    </source>
</evidence>
<comment type="caution">
    <text evidence="6">The sequence shown here is derived from an EMBL/GenBank/DDBJ whole genome shotgun (WGS) entry which is preliminary data.</text>
</comment>
<organism evidence="6 7">
    <name type="scientific">Alteribacter keqinensis</name>
    <dbReference type="NCBI Taxonomy" id="2483800"/>
    <lineage>
        <taxon>Bacteria</taxon>
        <taxon>Bacillati</taxon>
        <taxon>Bacillota</taxon>
        <taxon>Bacilli</taxon>
        <taxon>Bacillales</taxon>
        <taxon>Bacillaceae</taxon>
        <taxon>Alteribacter</taxon>
    </lineage>
</organism>
<protein>
    <recommendedName>
        <fullName evidence="3">Autolysin</fullName>
    </recommendedName>
    <alternativeName>
        <fullName evidence="2">Cell wall hydrolase</fullName>
    </alternativeName>
</protein>
<dbReference type="GO" id="GO:0008745">
    <property type="term" value="F:N-acetylmuramoyl-L-alanine amidase activity"/>
    <property type="evidence" value="ECO:0007669"/>
    <property type="project" value="InterPro"/>
</dbReference>
<dbReference type="SUPFAM" id="SSF55846">
    <property type="entry name" value="N-acetylmuramoyl-L-alanine amidase-like"/>
    <property type="match status" value="1"/>
</dbReference>
<dbReference type="SUPFAM" id="SSF47090">
    <property type="entry name" value="PGBD-like"/>
    <property type="match status" value="2"/>
</dbReference>
<reference evidence="6 7" key="1">
    <citation type="submission" date="2018-10" db="EMBL/GenBank/DDBJ databases">
        <title>Bacillus Keqinensis sp. nov., a moderately halophilic bacterium isolated from a saline-alkaline lake.</title>
        <authorList>
            <person name="Wang H."/>
        </authorList>
    </citation>
    <scope>NUCLEOTIDE SEQUENCE [LARGE SCALE GENOMIC DNA]</scope>
    <source>
        <strain evidence="6 7">KQ-3</strain>
    </source>
</reference>
<dbReference type="EMBL" id="RHIB01000001">
    <property type="protein sequence ID" value="RNA69813.1"/>
    <property type="molecule type" value="Genomic_DNA"/>
</dbReference>
<keyword evidence="7" id="KW-1185">Reference proteome</keyword>
<dbReference type="InterPro" id="IPR002477">
    <property type="entry name" value="Peptidoglycan-bd-like"/>
</dbReference>
<dbReference type="SMART" id="SM00644">
    <property type="entry name" value="Ami_2"/>
    <property type="match status" value="1"/>
</dbReference>
<evidence type="ECO:0000256" key="3">
    <source>
        <dbReference type="ARBA" id="ARBA00032390"/>
    </source>
</evidence>
<dbReference type="AlphaFoldDB" id="A0A3M7TWF6"/>
<dbReference type="SMART" id="SM00701">
    <property type="entry name" value="PGRP"/>
    <property type="match status" value="1"/>
</dbReference>
<evidence type="ECO:0000256" key="2">
    <source>
        <dbReference type="ARBA" id="ARBA00030881"/>
    </source>
</evidence>
<proteinExistence type="inferred from homology"/>
<comment type="similarity">
    <text evidence="1">Belongs to the N-acetylmuramoyl-L-alanine amidase 2 family.</text>
</comment>
<feature type="domain" description="Peptidoglycan recognition protein family" evidence="5">
    <location>
        <begin position="7"/>
        <end position="133"/>
    </location>
</feature>
<dbReference type="PANTHER" id="PTHR11022">
    <property type="entry name" value="PEPTIDOGLYCAN RECOGNITION PROTEIN"/>
    <property type="match status" value="1"/>
</dbReference>
<dbReference type="GO" id="GO:0008270">
    <property type="term" value="F:zinc ion binding"/>
    <property type="evidence" value="ECO:0007669"/>
    <property type="project" value="InterPro"/>
</dbReference>
<evidence type="ECO:0000313" key="7">
    <source>
        <dbReference type="Proteomes" id="UP000278746"/>
    </source>
</evidence>
<feature type="domain" description="N-acetylmuramoyl-L-alanine amidase" evidence="4">
    <location>
        <begin position="12"/>
        <end position="142"/>
    </location>
</feature>
<dbReference type="InterPro" id="IPR015510">
    <property type="entry name" value="PGRP"/>
</dbReference>
<dbReference type="CDD" id="cd06583">
    <property type="entry name" value="PGRP"/>
    <property type="match status" value="1"/>
</dbReference>
<dbReference type="OrthoDB" id="9812621at2"/>
<evidence type="ECO:0000313" key="6">
    <source>
        <dbReference type="EMBL" id="RNA69813.1"/>
    </source>
</evidence>
<dbReference type="Gene3D" id="1.10.101.10">
    <property type="entry name" value="PGBD-like superfamily/PGBD"/>
    <property type="match status" value="2"/>
</dbReference>
<gene>
    <name evidence="6" type="ORF">EBO34_07725</name>
</gene>
<dbReference type="InterPro" id="IPR036365">
    <property type="entry name" value="PGBD-like_sf"/>
</dbReference>
<dbReference type="GO" id="GO:0009253">
    <property type="term" value="P:peptidoglycan catabolic process"/>
    <property type="evidence" value="ECO:0007669"/>
    <property type="project" value="InterPro"/>
</dbReference>